<feature type="domain" description="Gfo/Idh/MocA-like oxidoreductase N-terminal" evidence="3">
    <location>
        <begin position="19"/>
        <end position="111"/>
    </location>
</feature>
<dbReference type="InterPro" id="IPR000683">
    <property type="entry name" value="Gfo/Idh/MocA-like_OxRdtase_N"/>
</dbReference>
<evidence type="ECO:0000259" key="3">
    <source>
        <dbReference type="Pfam" id="PF01408"/>
    </source>
</evidence>
<accession>A0A4Q9KB92</accession>
<evidence type="ECO:0000313" key="4">
    <source>
        <dbReference type="EMBL" id="TBT83022.1"/>
    </source>
</evidence>
<dbReference type="InterPro" id="IPR036291">
    <property type="entry name" value="NAD(P)-bd_dom_sf"/>
</dbReference>
<evidence type="ECO:0000256" key="1">
    <source>
        <dbReference type="ARBA" id="ARBA00010928"/>
    </source>
</evidence>
<dbReference type="PANTHER" id="PTHR43708">
    <property type="entry name" value="CONSERVED EXPRESSED OXIDOREDUCTASE (EUROFUNG)"/>
    <property type="match status" value="1"/>
</dbReference>
<sequence length="259" mass="27377">MTVLHIGLVGDESTHALDLASLLTRRPQEGFLAAVVRPVREWSCEAVATVEDLVGKVDVAVITTRDGRDHARQALPLLEAGMRVFVDKPFATRVDDALAMLTMAQRSGGAVTSFSALRFAPEVAQFKGLPITALEASGPADPSSPNAGLAFYGCHVVEMALEILPMEGAVVERADEPAVRVLRVADGAVPVTLKLLEPGSPFRLEAELEGGGRVSTDVPVGPGYFDVAAERILSFLQGADGLPSHELVASVQLLAHLLE</sequence>
<name>A0A4Q9KB92_9ACTN</name>
<protein>
    <recommendedName>
        <fullName evidence="3">Gfo/Idh/MocA-like oxidoreductase N-terminal domain-containing protein</fullName>
    </recommendedName>
</protein>
<comment type="caution">
    <text evidence="4">The sequence shown here is derived from an EMBL/GenBank/DDBJ whole genome shotgun (WGS) entry which is preliminary data.</text>
</comment>
<dbReference type="GO" id="GO:0016491">
    <property type="term" value="F:oxidoreductase activity"/>
    <property type="evidence" value="ECO:0007669"/>
    <property type="project" value="UniProtKB-KW"/>
</dbReference>
<dbReference type="InterPro" id="IPR051317">
    <property type="entry name" value="Gfo/Idh/MocA_oxidoreduct"/>
</dbReference>
<reference evidence="4 5" key="1">
    <citation type="submission" date="2019-01" db="EMBL/GenBank/DDBJ databases">
        <title>Lactibacter flavus gen. nov., sp. nov., a novel bacterium of the family Propionibacteriaceae isolated from raw milk and dairy products.</title>
        <authorList>
            <person name="Huptas C."/>
            <person name="Wenning M."/>
            <person name="Breitenwieser F."/>
            <person name="Doll E."/>
            <person name="Von Neubeck M."/>
            <person name="Busse H.-J."/>
            <person name="Scherer S."/>
        </authorList>
    </citation>
    <scope>NUCLEOTIDE SEQUENCE [LARGE SCALE GENOMIC DNA]</scope>
    <source>
        <strain evidence="4 5">KCTC 33808</strain>
    </source>
</reference>
<dbReference type="Pfam" id="PF01408">
    <property type="entry name" value="GFO_IDH_MocA"/>
    <property type="match status" value="1"/>
</dbReference>
<organism evidence="4 5">
    <name type="scientific">Propioniciclava sinopodophylli</name>
    <dbReference type="NCBI Taxonomy" id="1837344"/>
    <lineage>
        <taxon>Bacteria</taxon>
        <taxon>Bacillati</taxon>
        <taxon>Actinomycetota</taxon>
        <taxon>Actinomycetes</taxon>
        <taxon>Propionibacteriales</taxon>
        <taxon>Propionibacteriaceae</taxon>
        <taxon>Propioniciclava</taxon>
    </lineage>
</organism>
<dbReference type="PANTHER" id="PTHR43708:SF5">
    <property type="entry name" value="CONSERVED EXPRESSED OXIDOREDUCTASE (EUROFUNG)-RELATED"/>
    <property type="match status" value="1"/>
</dbReference>
<dbReference type="OrthoDB" id="256869at2"/>
<dbReference type="EMBL" id="SDMQ01000015">
    <property type="protein sequence ID" value="TBT83022.1"/>
    <property type="molecule type" value="Genomic_DNA"/>
</dbReference>
<dbReference type="SUPFAM" id="SSF51735">
    <property type="entry name" value="NAD(P)-binding Rossmann-fold domains"/>
    <property type="match status" value="1"/>
</dbReference>
<keyword evidence="5" id="KW-1185">Reference proteome</keyword>
<dbReference type="Proteomes" id="UP000292373">
    <property type="component" value="Unassembled WGS sequence"/>
</dbReference>
<proteinExistence type="inferred from homology"/>
<gene>
    <name evidence="4" type="ORF">ET989_12865</name>
</gene>
<keyword evidence="2" id="KW-0560">Oxidoreductase</keyword>
<evidence type="ECO:0000256" key="2">
    <source>
        <dbReference type="ARBA" id="ARBA00023002"/>
    </source>
</evidence>
<comment type="similarity">
    <text evidence="1">Belongs to the Gfo/Idh/MocA family.</text>
</comment>
<dbReference type="AlphaFoldDB" id="A0A4Q9KB92"/>
<dbReference type="GO" id="GO:0000166">
    <property type="term" value="F:nucleotide binding"/>
    <property type="evidence" value="ECO:0007669"/>
    <property type="project" value="InterPro"/>
</dbReference>
<evidence type="ECO:0000313" key="5">
    <source>
        <dbReference type="Proteomes" id="UP000292373"/>
    </source>
</evidence>
<dbReference type="Gene3D" id="3.40.50.720">
    <property type="entry name" value="NAD(P)-binding Rossmann-like Domain"/>
    <property type="match status" value="1"/>
</dbReference>